<dbReference type="AlphaFoldDB" id="A0A1I5CEQ7"/>
<dbReference type="EMBL" id="FOVG01000002">
    <property type="protein sequence ID" value="SFN85292.1"/>
    <property type="molecule type" value="Genomic_DNA"/>
</dbReference>
<feature type="domain" description="GFO/IDH/MocA-like oxidoreductase" evidence="4">
    <location>
        <begin position="150"/>
        <end position="262"/>
    </location>
</feature>
<dbReference type="PANTHER" id="PTHR22604">
    <property type="entry name" value="OXIDOREDUCTASES"/>
    <property type="match status" value="1"/>
</dbReference>
<dbReference type="OrthoDB" id="9774191at2"/>
<comment type="similarity">
    <text evidence="1">Belongs to the Gfo/Idh/MocA family.</text>
</comment>
<keyword evidence="2" id="KW-0560">Oxidoreductase</keyword>
<dbReference type="Pfam" id="PF01408">
    <property type="entry name" value="GFO_IDH_MocA"/>
    <property type="match status" value="1"/>
</dbReference>
<evidence type="ECO:0000256" key="1">
    <source>
        <dbReference type="ARBA" id="ARBA00010928"/>
    </source>
</evidence>
<dbReference type="Proteomes" id="UP000198968">
    <property type="component" value="Unassembled WGS sequence"/>
</dbReference>
<accession>A0A1I5CEQ7</accession>
<reference evidence="6" key="1">
    <citation type="submission" date="2016-10" db="EMBL/GenBank/DDBJ databases">
        <authorList>
            <person name="Varghese N."/>
            <person name="Submissions S."/>
        </authorList>
    </citation>
    <scope>NUCLEOTIDE SEQUENCE [LARGE SCALE GENOMIC DNA]</scope>
    <source>
        <strain evidence="6">OV426</strain>
    </source>
</reference>
<dbReference type="GO" id="GO:0016491">
    <property type="term" value="F:oxidoreductase activity"/>
    <property type="evidence" value="ECO:0007669"/>
    <property type="project" value="UniProtKB-KW"/>
</dbReference>
<feature type="domain" description="Gfo/Idh/MocA-like oxidoreductase N-terminal" evidence="3">
    <location>
        <begin position="20"/>
        <end position="138"/>
    </location>
</feature>
<proteinExistence type="inferred from homology"/>
<evidence type="ECO:0000313" key="6">
    <source>
        <dbReference type="Proteomes" id="UP000198968"/>
    </source>
</evidence>
<evidence type="ECO:0000256" key="2">
    <source>
        <dbReference type="ARBA" id="ARBA00023002"/>
    </source>
</evidence>
<dbReference type="PANTHER" id="PTHR22604:SF105">
    <property type="entry name" value="TRANS-1,2-DIHYDROBENZENE-1,2-DIOL DEHYDROGENASE"/>
    <property type="match status" value="1"/>
</dbReference>
<dbReference type="InterPro" id="IPR000683">
    <property type="entry name" value="Gfo/Idh/MocA-like_OxRdtase_N"/>
</dbReference>
<dbReference type="Pfam" id="PF22725">
    <property type="entry name" value="GFO_IDH_MocA_C3"/>
    <property type="match status" value="1"/>
</dbReference>
<keyword evidence="6" id="KW-1185">Reference proteome</keyword>
<dbReference type="InterPro" id="IPR055170">
    <property type="entry name" value="GFO_IDH_MocA-like_dom"/>
</dbReference>
<sequence length="347" mass="37983">MFPSTLPAPRITDASQVPRLRWGIIGPGWIADHFAHALRQHTRQQITAVAARDPAKAQAFADKWSIGHATGRLDELLAREDVDAVYIATPHNHHFPDGLRAIAAGKHLLIEKPLALNAQQATQLKQAAAVANRLCMEGMWCNFAPKYDVIRQLLEDGVPGDVHTLIADHGEFFTPDHRIFNADLAGGPMLDLGSYLVALSVFVGGGAPDTIVARGQPVPDGRVNGQTSMLFTHPHGMQSVLNTTLFSNTPGGAVIAGRDATLELAGQFYAPGDFTLTSSDRRHRLQWQEPTNRYEQLSHEINHFAWCIGQSLIDSPVHSLDQAIITLATMDNVRQQIGVTFNEEQQP</sequence>
<gene>
    <name evidence="5" type="ORF">SAMN05428971_2311</name>
</gene>
<protein>
    <submittedName>
        <fullName evidence="5">Predicted dehydrogenase</fullName>
    </submittedName>
</protein>
<evidence type="ECO:0000259" key="3">
    <source>
        <dbReference type="Pfam" id="PF01408"/>
    </source>
</evidence>
<dbReference type="Gene3D" id="3.40.50.720">
    <property type="entry name" value="NAD(P)-binding Rossmann-like Domain"/>
    <property type="match status" value="1"/>
</dbReference>
<evidence type="ECO:0000259" key="4">
    <source>
        <dbReference type="Pfam" id="PF22725"/>
    </source>
</evidence>
<name>A0A1I5CEQ7_9GAMM</name>
<dbReference type="SUPFAM" id="SSF51735">
    <property type="entry name" value="NAD(P)-binding Rossmann-fold domains"/>
    <property type="match status" value="1"/>
</dbReference>
<dbReference type="SUPFAM" id="SSF55347">
    <property type="entry name" value="Glyceraldehyde-3-phosphate dehydrogenase-like, C-terminal domain"/>
    <property type="match status" value="1"/>
</dbReference>
<dbReference type="Gene3D" id="3.30.360.10">
    <property type="entry name" value="Dihydrodipicolinate Reductase, domain 2"/>
    <property type="match status" value="1"/>
</dbReference>
<evidence type="ECO:0000313" key="5">
    <source>
        <dbReference type="EMBL" id="SFN85292.1"/>
    </source>
</evidence>
<dbReference type="InterPro" id="IPR036291">
    <property type="entry name" value="NAD(P)-bd_dom_sf"/>
</dbReference>
<dbReference type="RefSeq" id="WP_090963818.1">
    <property type="nucleotide sequence ID" value="NZ_FOVG01000002.1"/>
</dbReference>
<organism evidence="5 6">
    <name type="scientific">Candidatus Pantoea varia</name>
    <dbReference type="NCBI Taxonomy" id="1881036"/>
    <lineage>
        <taxon>Bacteria</taxon>
        <taxon>Pseudomonadati</taxon>
        <taxon>Pseudomonadota</taxon>
        <taxon>Gammaproteobacteria</taxon>
        <taxon>Enterobacterales</taxon>
        <taxon>Erwiniaceae</taxon>
        <taxon>Pantoea</taxon>
    </lineage>
</organism>
<dbReference type="GO" id="GO:0000166">
    <property type="term" value="F:nucleotide binding"/>
    <property type="evidence" value="ECO:0007669"/>
    <property type="project" value="InterPro"/>
</dbReference>
<dbReference type="InterPro" id="IPR050984">
    <property type="entry name" value="Gfo/Idh/MocA_domain"/>
</dbReference>